<feature type="region of interest" description="Disordered" evidence="1">
    <location>
        <begin position="1"/>
        <end position="22"/>
    </location>
</feature>
<dbReference type="InterPro" id="IPR045155">
    <property type="entry name" value="Beta-lactam_cat"/>
</dbReference>
<keyword evidence="4" id="KW-1185">Reference proteome</keyword>
<dbReference type="Pfam" id="PF13354">
    <property type="entry name" value="Beta-lactamase2"/>
    <property type="match status" value="1"/>
</dbReference>
<dbReference type="Proteomes" id="UP001049518">
    <property type="component" value="Chromosome"/>
</dbReference>
<dbReference type="PANTHER" id="PTHR35333:SF3">
    <property type="entry name" value="BETA-LACTAMASE-TYPE TRANSPEPTIDASE FOLD CONTAINING PROTEIN"/>
    <property type="match status" value="1"/>
</dbReference>
<evidence type="ECO:0000256" key="1">
    <source>
        <dbReference type="SAM" id="MobiDB-lite"/>
    </source>
</evidence>
<dbReference type="InterPro" id="IPR000871">
    <property type="entry name" value="Beta-lactam_class-A"/>
</dbReference>
<name>A0ABX8R742_9ACTN</name>
<dbReference type="InterPro" id="IPR012338">
    <property type="entry name" value="Beta-lactam/transpept-like"/>
</dbReference>
<dbReference type="SUPFAM" id="SSF56601">
    <property type="entry name" value="beta-lactamase/transpeptidase-like"/>
    <property type="match status" value="1"/>
</dbReference>
<protein>
    <submittedName>
        <fullName evidence="3">Serine hydrolase</fullName>
    </submittedName>
</protein>
<accession>A0ABX8R742</accession>
<evidence type="ECO:0000259" key="2">
    <source>
        <dbReference type="Pfam" id="PF13354"/>
    </source>
</evidence>
<feature type="region of interest" description="Disordered" evidence="1">
    <location>
        <begin position="259"/>
        <end position="287"/>
    </location>
</feature>
<feature type="domain" description="Beta-lactamase class A catalytic" evidence="2">
    <location>
        <begin position="96"/>
        <end position="235"/>
    </location>
</feature>
<dbReference type="PANTHER" id="PTHR35333">
    <property type="entry name" value="BETA-LACTAMASE"/>
    <property type="match status" value="1"/>
</dbReference>
<reference evidence="3" key="1">
    <citation type="submission" date="2020-07" db="EMBL/GenBank/DDBJ databases">
        <authorList>
            <person name="Tarantini F.S."/>
            <person name="Hong K.W."/>
            <person name="Chan K.G."/>
        </authorList>
    </citation>
    <scope>NUCLEOTIDE SEQUENCE</scope>
    <source>
        <strain evidence="3">32-07</strain>
    </source>
</reference>
<evidence type="ECO:0000313" key="4">
    <source>
        <dbReference type="Proteomes" id="UP001049518"/>
    </source>
</evidence>
<dbReference type="Gene3D" id="3.40.710.10">
    <property type="entry name" value="DD-peptidase/beta-lactamase superfamily"/>
    <property type="match status" value="1"/>
</dbReference>
<dbReference type="GO" id="GO:0016787">
    <property type="term" value="F:hydrolase activity"/>
    <property type="evidence" value="ECO:0007669"/>
    <property type="project" value="UniProtKB-KW"/>
</dbReference>
<proteinExistence type="predicted"/>
<dbReference type="EMBL" id="CP059572">
    <property type="protein sequence ID" value="QXJ26653.1"/>
    <property type="molecule type" value="Genomic_DNA"/>
</dbReference>
<gene>
    <name evidence="3" type="ORF">AGRA3207_004230</name>
</gene>
<sequence length="287" mass="30317">MMTHAAGVQASPESAGPCASSGEPGIAKKLGARIQAALSGRTGTESVAVYDRKRGIRCAVADGGRYDSASVVKATILGALLRQAADEGRPLTASEKSLATKMIARSDNGAASALWRSVGRARLGRFLAGADMTQTTLGPSGYWGLTQITARDQLRLLGRFTASNTLLSDEARAYALRLMNGVVASQRWGTPAGRPAGVTWHVKNGWLPRQGRSWRVHSIGAFDGGGADYMIVVLTRDTPSMAYGVETIERVARAVHRDLNPGMRPTAPESTPSDAWEMSDGSVPPGR</sequence>
<evidence type="ECO:0000313" key="3">
    <source>
        <dbReference type="EMBL" id="QXJ26653.1"/>
    </source>
</evidence>
<organism evidence="3 4">
    <name type="scientific">Actinomadura graeca</name>
    <dbReference type="NCBI Taxonomy" id="2750812"/>
    <lineage>
        <taxon>Bacteria</taxon>
        <taxon>Bacillati</taxon>
        <taxon>Actinomycetota</taxon>
        <taxon>Actinomycetes</taxon>
        <taxon>Streptosporangiales</taxon>
        <taxon>Thermomonosporaceae</taxon>
        <taxon>Actinomadura</taxon>
    </lineage>
</organism>
<keyword evidence="3" id="KW-0378">Hydrolase</keyword>